<name>K3X646_GLOUD</name>
<evidence type="ECO:0000313" key="1">
    <source>
        <dbReference type="EnsemblProtists" id="PYU1_T012695"/>
    </source>
</evidence>
<protein>
    <submittedName>
        <fullName evidence="1">Uncharacterized protein</fullName>
    </submittedName>
</protein>
<dbReference type="HOGENOM" id="CLU_1921324_0_0_1"/>
<reference evidence="2" key="2">
    <citation type="submission" date="2010-04" db="EMBL/GenBank/DDBJ databases">
        <authorList>
            <person name="Buell R."/>
            <person name="Hamilton J."/>
            <person name="Hostetler J."/>
        </authorList>
    </citation>
    <scope>NUCLEOTIDE SEQUENCE [LARGE SCALE GENOMIC DNA]</scope>
    <source>
        <strain evidence="2">DAOM:BR144</strain>
    </source>
</reference>
<dbReference type="VEuPathDB" id="FungiDB:PYU1_G012669"/>
<sequence>MGLRTLLQRTGQKVSGAASEWNAVANATWREIFNIERFETASRKFASEILTDGKSVSVVLRKPKRKSTQCNINPADYDVVWGLDPSRRNLFVATNQFGDKVSCSRREYYFDTHINESNQIIRHWQHSRKDIL</sequence>
<dbReference type="EnsemblProtists" id="PYU1_T012695">
    <property type="protein sequence ID" value="PYU1_T012695"/>
    <property type="gene ID" value="PYU1_G012669"/>
</dbReference>
<accession>K3X646</accession>
<reference evidence="1" key="3">
    <citation type="submission" date="2015-02" db="UniProtKB">
        <authorList>
            <consortium name="EnsemblProtists"/>
        </authorList>
    </citation>
    <scope>IDENTIFICATION</scope>
    <source>
        <strain evidence="1">DAOM BR144</strain>
    </source>
</reference>
<evidence type="ECO:0000313" key="2">
    <source>
        <dbReference type="Proteomes" id="UP000019132"/>
    </source>
</evidence>
<dbReference type="InParanoid" id="K3X646"/>
<keyword evidence="2" id="KW-1185">Reference proteome</keyword>
<dbReference type="EMBL" id="GL376588">
    <property type="status" value="NOT_ANNOTATED_CDS"/>
    <property type="molecule type" value="Genomic_DNA"/>
</dbReference>
<proteinExistence type="predicted"/>
<dbReference type="OMA" id="THINESN"/>
<dbReference type="Proteomes" id="UP000019132">
    <property type="component" value="Unassembled WGS sequence"/>
</dbReference>
<reference evidence="2" key="1">
    <citation type="journal article" date="2010" name="Genome Biol.">
        <title>Genome sequence of the necrotrophic plant pathogen Pythium ultimum reveals original pathogenicity mechanisms and effector repertoire.</title>
        <authorList>
            <person name="Levesque C.A."/>
            <person name="Brouwer H."/>
            <person name="Cano L."/>
            <person name="Hamilton J.P."/>
            <person name="Holt C."/>
            <person name="Huitema E."/>
            <person name="Raffaele S."/>
            <person name="Robideau G.P."/>
            <person name="Thines M."/>
            <person name="Win J."/>
            <person name="Zerillo M.M."/>
            <person name="Beakes G.W."/>
            <person name="Boore J.L."/>
            <person name="Busam D."/>
            <person name="Dumas B."/>
            <person name="Ferriera S."/>
            <person name="Fuerstenberg S.I."/>
            <person name="Gachon C.M."/>
            <person name="Gaulin E."/>
            <person name="Govers F."/>
            <person name="Grenville-Briggs L."/>
            <person name="Horner N."/>
            <person name="Hostetler J."/>
            <person name="Jiang R.H."/>
            <person name="Johnson J."/>
            <person name="Krajaejun T."/>
            <person name="Lin H."/>
            <person name="Meijer H.J."/>
            <person name="Moore B."/>
            <person name="Morris P."/>
            <person name="Phuntmart V."/>
            <person name="Puiu D."/>
            <person name="Shetty J."/>
            <person name="Stajich J.E."/>
            <person name="Tripathy S."/>
            <person name="Wawra S."/>
            <person name="van West P."/>
            <person name="Whitty B.R."/>
            <person name="Coutinho P.M."/>
            <person name="Henrissat B."/>
            <person name="Martin F."/>
            <person name="Thomas P.D."/>
            <person name="Tyler B.M."/>
            <person name="De Vries R.P."/>
            <person name="Kamoun S."/>
            <person name="Yandell M."/>
            <person name="Tisserat N."/>
            <person name="Buell C.R."/>
        </authorList>
    </citation>
    <scope>NUCLEOTIDE SEQUENCE</scope>
    <source>
        <strain evidence="2">DAOM:BR144</strain>
    </source>
</reference>
<organism evidence="1 2">
    <name type="scientific">Globisporangium ultimum (strain ATCC 200006 / CBS 805.95 / DAOM BR144)</name>
    <name type="common">Pythium ultimum</name>
    <dbReference type="NCBI Taxonomy" id="431595"/>
    <lineage>
        <taxon>Eukaryota</taxon>
        <taxon>Sar</taxon>
        <taxon>Stramenopiles</taxon>
        <taxon>Oomycota</taxon>
        <taxon>Peronosporomycetes</taxon>
        <taxon>Pythiales</taxon>
        <taxon>Pythiaceae</taxon>
        <taxon>Globisporangium</taxon>
    </lineage>
</organism>
<dbReference type="AlphaFoldDB" id="K3X646"/>
<dbReference type="eggNOG" id="ENOG502SHI0">
    <property type="taxonomic scope" value="Eukaryota"/>
</dbReference>